<dbReference type="Gene3D" id="3.40.50.150">
    <property type="entry name" value="Vaccinia Virus protein VP39"/>
    <property type="match status" value="1"/>
</dbReference>
<accession>A0A1P8K6H7</accession>
<proteinExistence type="predicted"/>
<dbReference type="InterPro" id="IPR052514">
    <property type="entry name" value="SAM-dependent_MTase"/>
</dbReference>
<organism evidence="2 3">
    <name type="scientific">Rhodoferax saidenbachensis</name>
    <dbReference type="NCBI Taxonomy" id="1484693"/>
    <lineage>
        <taxon>Bacteria</taxon>
        <taxon>Pseudomonadati</taxon>
        <taxon>Pseudomonadota</taxon>
        <taxon>Betaproteobacteria</taxon>
        <taxon>Burkholderiales</taxon>
        <taxon>Comamonadaceae</taxon>
        <taxon>Rhodoferax</taxon>
    </lineage>
</organism>
<dbReference type="NCBIfam" id="TIGR01444">
    <property type="entry name" value="fkbM_fam"/>
    <property type="match status" value="1"/>
</dbReference>
<dbReference type="STRING" id="1484693.RS694_02890"/>
<protein>
    <recommendedName>
        <fullName evidence="1">Methyltransferase FkbM domain-containing protein</fullName>
    </recommendedName>
</protein>
<dbReference type="PANTHER" id="PTHR34203">
    <property type="entry name" value="METHYLTRANSFERASE, FKBM FAMILY PROTEIN"/>
    <property type="match status" value="1"/>
</dbReference>
<evidence type="ECO:0000313" key="2">
    <source>
        <dbReference type="EMBL" id="APW41603.1"/>
    </source>
</evidence>
<dbReference type="Pfam" id="PF05050">
    <property type="entry name" value="Methyltransf_21"/>
    <property type="match status" value="1"/>
</dbReference>
<dbReference type="KEGG" id="rsb:RS694_02890"/>
<dbReference type="PANTHER" id="PTHR34203:SF15">
    <property type="entry name" value="SLL1173 PROTEIN"/>
    <property type="match status" value="1"/>
</dbReference>
<dbReference type="SUPFAM" id="SSF53335">
    <property type="entry name" value="S-adenosyl-L-methionine-dependent methyltransferases"/>
    <property type="match status" value="1"/>
</dbReference>
<sequence length="263" mass="29505">MLPRVNLVRTDSADFLLFSTDDAVSKTIYSTGTWASPLLAISKMFYQDEAAPFIMDIGANLGAYTIPIAKDVASMDGMVYAYEPQRIVFYQLCGNAFLNRLDNVFPFNMAIGDTEGSVLIPSINYKDSKNIGGFTLDQDAHSHLGPVAIDGKDQGHAVRLACLDNLDVPKSPSLIKIDVEGLELQVLKGAVKFLEKHQYPPMLLEAWNLDWFQERRKELLDFLAHLGYECFAIQDELIAQHPLCQRQIQFKIEASTIQMARVR</sequence>
<dbReference type="Proteomes" id="UP000186110">
    <property type="component" value="Chromosome"/>
</dbReference>
<dbReference type="AlphaFoldDB" id="A0A1P8K6H7"/>
<dbReference type="eggNOG" id="COG2520">
    <property type="taxonomic scope" value="Bacteria"/>
</dbReference>
<feature type="domain" description="Methyltransferase FkbM" evidence="1">
    <location>
        <begin position="56"/>
        <end position="229"/>
    </location>
</feature>
<name>A0A1P8K6H7_9BURK</name>
<dbReference type="InterPro" id="IPR029063">
    <property type="entry name" value="SAM-dependent_MTases_sf"/>
</dbReference>
<gene>
    <name evidence="2" type="ORF">RS694_02890</name>
</gene>
<evidence type="ECO:0000259" key="1">
    <source>
        <dbReference type="Pfam" id="PF05050"/>
    </source>
</evidence>
<evidence type="ECO:0000313" key="3">
    <source>
        <dbReference type="Proteomes" id="UP000186110"/>
    </source>
</evidence>
<dbReference type="RefSeq" id="WP_029708088.1">
    <property type="nucleotide sequence ID" value="NZ_CP019239.1"/>
</dbReference>
<dbReference type="InterPro" id="IPR006342">
    <property type="entry name" value="FkbM_mtfrase"/>
</dbReference>
<keyword evidence="3" id="KW-1185">Reference proteome</keyword>
<dbReference type="EMBL" id="CP019239">
    <property type="protein sequence ID" value="APW41603.1"/>
    <property type="molecule type" value="Genomic_DNA"/>
</dbReference>
<reference evidence="2 3" key="1">
    <citation type="submission" date="2017-01" db="EMBL/GenBank/DDBJ databases">
        <authorList>
            <person name="Mah S.A."/>
            <person name="Swanson W.J."/>
            <person name="Moy G.W."/>
            <person name="Vacquier V.D."/>
        </authorList>
    </citation>
    <scope>NUCLEOTIDE SEQUENCE [LARGE SCALE GENOMIC DNA]</scope>
    <source>
        <strain evidence="2 3">DSM 22694</strain>
    </source>
</reference>